<organism evidence="9 10">
    <name type="scientific">Ktedonospora formicarum</name>
    <dbReference type="NCBI Taxonomy" id="2778364"/>
    <lineage>
        <taxon>Bacteria</taxon>
        <taxon>Bacillati</taxon>
        <taxon>Chloroflexota</taxon>
        <taxon>Ktedonobacteria</taxon>
        <taxon>Ktedonobacterales</taxon>
        <taxon>Ktedonobacteraceae</taxon>
        <taxon>Ktedonospora</taxon>
    </lineage>
</organism>
<evidence type="ECO:0000256" key="5">
    <source>
        <dbReference type="ARBA" id="ARBA00022989"/>
    </source>
</evidence>
<dbReference type="CDD" id="cd06261">
    <property type="entry name" value="TM_PBP2"/>
    <property type="match status" value="1"/>
</dbReference>
<evidence type="ECO:0000313" key="10">
    <source>
        <dbReference type="Proteomes" id="UP000612362"/>
    </source>
</evidence>
<evidence type="ECO:0000256" key="1">
    <source>
        <dbReference type="ARBA" id="ARBA00004651"/>
    </source>
</evidence>
<evidence type="ECO:0000256" key="3">
    <source>
        <dbReference type="ARBA" id="ARBA00022475"/>
    </source>
</evidence>
<dbReference type="PROSITE" id="PS50928">
    <property type="entry name" value="ABC_TM1"/>
    <property type="match status" value="1"/>
</dbReference>
<comment type="similarity">
    <text evidence="7">Belongs to the binding-protein-dependent transport system permease family.</text>
</comment>
<feature type="transmembrane region" description="Helical" evidence="7">
    <location>
        <begin position="12"/>
        <end position="32"/>
    </location>
</feature>
<keyword evidence="5 7" id="KW-1133">Transmembrane helix</keyword>
<dbReference type="InterPro" id="IPR000515">
    <property type="entry name" value="MetI-like"/>
</dbReference>
<dbReference type="GO" id="GO:0005886">
    <property type="term" value="C:plasma membrane"/>
    <property type="evidence" value="ECO:0007669"/>
    <property type="project" value="UniProtKB-SubCell"/>
</dbReference>
<keyword evidence="2 7" id="KW-0813">Transport</keyword>
<keyword evidence="10" id="KW-1185">Reference proteome</keyword>
<reference evidence="9" key="1">
    <citation type="submission" date="2020-10" db="EMBL/GenBank/DDBJ databases">
        <title>Taxonomic study of unclassified bacteria belonging to the class Ktedonobacteria.</title>
        <authorList>
            <person name="Yabe S."/>
            <person name="Wang C.M."/>
            <person name="Zheng Y."/>
            <person name="Sakai Y."/>
            <person name="Cavaletti L."/>
            <person name="Monciardini P."/>
            <person name="Donadio S."/>
        </authorList>
    </citation>
    <scope>NUCLEOTIDE SEQUENCE</scope>
    <source>
        <strain evidence="9">SOSP1-1</strain>
    </source>
</reference>
<comment type="caution">
    <text evidence="9">The sequence shown here is derived from an EMBL/GenBank/DDBJ whole genome shotgun (WGS) entry which is preliminary data.</text>
</comment>
<proteinExistence type="inferred from homology"/>
<evidence type="ECO:0000256" key="6">
    <source>
        <dbReference type="ARBA" id="ARBA00023136"/>
    </source>
</evidence>
<dbReference type="Pfam" id="PF00528">
    <property type="entry name" value="BPD_transp_1"/>
    <property type="match status" value="1"/>
</dbReference>
<dbReference type="PANTHER" id="PTHR43744">
    <property type="entry name" value="ABC TRANSPORTER PERMEASE PROTEIN MG189-RELATED-RELATED"/>
    <property type="match status" value="1"/>
</dbReference>
<evidence type="ECO:0000256" key="7">
    <source>
        <dbReference type="RuleBase" id="RU363032"/>
    </source>
</evidence>
<feature type="transmembrane region" description="Helical" evidence="7">
    <location>
        <begin position="107"/>
        <end position="131"/>
    </location>
</feature>
<name>A0A8J3HY47_9CHLR</name>
<keyword evidence="4 7" id="KW-0812">Transmembrane</keyword>
<comment type="subcellular location">
    <subcellularLocation>
        <location evidence="1 7">Cell membrane</location>
        <topology evidence="1 7">Multi-pass membrane protein</topology>
    </subcellularLocation>
</comment>
<feature type="transmembrane region" description="Helical" evidence="7">
    <location>
        <begin position="185"/>
        <end position="210"/>
    </location>
</feature>
<sequence>MKQYSTPLQRVVTHILLLIGLVVSVFPFYWMFVMSTNTTSDIYRVPPVLIFGNQLLVNVSHVFQNIDFVQNFINTLIVAAVLTALTLFFCSIAGFTFAKFDFPGKNVLFVILLGTLILPSGAAAGSLIGSFEITAGLGWVNTFLPLIVPSMASAFGIFWMRQNALSIPTELIDAARIDGAGHMRLYVTVALPALRPALGFLGILTFITAWNDYLWPLIVLNNPKIYTLQVALASLNGIYNTDYSMVMAGTLLSTIPLIIIFFLGARQFIANLSAGALKF</sequence>
<dbReference type="SUPFAM" id="SSF161098">
    <property type="entry name" value="MetI-like"/>
    <property type="match status" value="1"/>
</dbReference>
<dbReference type="Gene3D" id="1.10.3720.10">
    <property type="entry name" value="MetI-like"/>
    <property type="match status" value="1"/>
</dbReference>
<dbReference type="RefSeq" id="WP_220192277.1">
    <property type="nucleotide sequence ID" value="NZ_BNJF01000001.1"/>
</dbReference>
<keyword evidence="3" id="KW-1003">Cell membrane</keyword>
<dbReference type="InterPro" id="IPR035906">
    <property type="entry name" value="MetI-like_sf"/>
</dbReference>
<evidence type="ECO:0000256" key="4">
    <source>
        <dbReference type="ARBA" id="ARBA00022692"/>
    </source>
</evidence>
<evidence type="ECO:0000259" key="8">
    <source>
        <dbReference type="PROSITE" id="PS50928"/>
    </source>
</evidence>
<dbReference type="Proteomes" id="UP000612362">
    <property type="component" value="Unassembled WGS sequence"/>
</dbReference>
<feature type="domain" description="ABC transmembrane type-1" evidence="8">
    <location>
        <begin position="72"/>
        <end position="264"/>
    </location>
</feature>
<dbReference type="PANTHER" id="PTHR43744:SF12">
    <property type="entry name" value="ABC TRANSPORTER PERMEASE PROTEIN MG189-RELATED"/>
    <property type="match status" value="1"/>
</dbReference>
<dbReference type="AlphaFoldDB" id="A0A8J3HY47"/>
<evidence type="ECO:0000256" key="2">
    <source>
        <dbReference type="ARBA" id="ARBA00022448"/>
    </source>
</evidence>
<keyword evidence="6 7" id="KW-0472">Membrane</keyword>
<feature type="transmembrane region" description="Helical" evidence="7">
    <location>
        <begin position="137"/>
        <end position="159"/>
    </location>
</feature>
<feature type="transmembrane region" description="Helical" evidence="7">
    <location>
        <begin position="243"/>
        <end position="263"/>
    </location>
</feature>
<evidence type="ECO:0000313" key="9">
    <source>
        <dbReference type="EMBL" id="GHO42772.1"/>
    </source>
</evidence>
<protein>
    <submittedName>
        <fullName evidence="9">Sugar ABC transporter permease</fullName>
    </submittedName>
</protein>
<dbReference type="EMBL" id="BNJF01000001">
    <property type="protein sequence ID" value="GHO42772.1"/>
    <property type="molecule type" value="Genomic_DNA"/>
</dbReference>
<dbReference type="GO" id="GO:0055085">
    <property type="term" value="P:transmembrane transport"/>
    <property type="evidence" value="ECO:0007669"/>
    <property type="project" value="InterPro"/>
</dbReference>
<gene>
    <name evidence="9" type="ORF">KSX_09350</name>
</gene>
<feature type="transmembrane region" description="Helical" evidence="7">
    <location>
        <begin position="72"/>
        <end position="95"/>
    </location>
</feature>
<accession>A0A8J3HY47</accession>